<name>A0A6A6IBB7_9PLEO</name>
<dbReference type="InterPro" id="IPR027417">
    <property type="entry name" value="P-loop_NTPase"/>
</dbReference>
<dbReference type="InterPro" id="IPR056884">
    <property type="entry name" value="NPHP3-like_N"/>
</dbReference>
<feature type="region of interest" description="Disordered" evidence="2">
    <location>
        <begin position="96"/>
        <end position="116"/>
    </location>
</feature>
<dbReference type="PROSITE" id="PS50837">
    <property type="entry name" value="NACHT"/>
    <property type="match status" value="1"/>
</dbReference>
<dbReference type="Gene3D" id="3.40.50.300">
    <property type="entry name" value="P-loop containing nucleotide triphosphate hydrolases"/>
    <property type="match status" value="1"/>
</dbReference>
<dbReference type="PANTHER" id="PTHR10039">
    <property type="entry name" value="AMELOGENIN"/>
    <property type="match status" value="1"/>
</dbReference>
<keyword evidence="1" id="KW-0677">Repeat</keyword>
<proteinExistence type="predicted"/>
<protein>
    <recommendedName>
        <fullName evidence="3">NACHT domain-containing protein</fullName>
    </recommendedName>
</protein>
<organism evidence="4 5">
    <name type="scientific">Trematosphaeria pertusa</name>
    <dbReference type="NCBI Taxonomy" id="390896"/>
    <lineage>
        <taxon>Eukaryota</taxon>
        <taxon>Fungi</taxon>
        <taxon>Dikarya</taxon>
        <taxon>Ascomycota</taxon>
        <taxon>Pezizomycotina</taxon>
        <taxon>Dothideomycetes</taxon>
        <taxon>Pleosporomycetidae</taxon>
        <taxon>Pleosporales</taxon>
        <taxon>Massarineae</taxon>
        <taxon>Trematosphaeriaceae</taxon>
        <taxon>Trematosphaeria</taxon>
    </lineage>
</organism>
<dbReference type="Proteomes" id="UP000800094">
    <property type="component" value="Unassembled WGS sequence"/>
</dbReference>
<dbReference type="GeneID" id="54586952"/>
<dbReference type="InterPro" id="IPR036770">
    <property type="entry name" value="Ankyrin_rpt-contain_sf"/>
</dbReference>
<feature type="region of interest" description="Disordered" evidence="2">
    <location>
        <begin position="617"/>
        <end position="642"/>
    </location>
</feature>
<dbReference type="OrthoDB" id="443402at2759"/>
<sequence>MLDPFSALAVAAGCVQFLDFAWKAVTVKSGIFNKSNSTAKKDELASVAERLHTLSVGLGQSRKPAGEQEGVYKIRDACRAIEEELNLVLNRLKDTGEAKSDRTGRGGSRKWTSTRQALQSEWKDEQLIQLEKRLKELREDLILNILVELREEQAPRAQPASKDSEALRKSRDPIPIGQQFLESIDKKERWQRDLVATILNQNDPLWDSLEPSALDERSSEWFLDNLAYPEMYVRESQVSQAFNETFKWLFEPSHEQASWTGFQAWLADAEAENTYWISGKPGSGKSTLVKFIANEEQTNQQLQEWAQGNTLVRACFYFWSAGSRLYKTREGLLRSLLFQIFREHGDMTTLYCPRRAQVHRLFGSYPLPWTIDELEEAIVKVLQANGTKFFFLIDGLDECAEDHDDLVRFMRHLTEGKNVKMCISSRPWAEFEDSYQDAPHLKVHERTSDGVRHFVQCHLSQSRGFGELRKRDEIFADSLVESIAEKSQGVFLWVQFVVRAILIDLKHGNRIEILRGRLKELPEDLEELFQKLIDMIEDSYKEDAYQIFQLIGAVHTPITLLALSFAHEDGRSSDVSNYPYEPLSRDQIEGRCSQMQRRLMSHCKGLLEVVPVVNEAQSNTSPDGNLDGSAGPARCASSRSHNDEASKVGTHAACTVQYMHRTVKDFLKKRGIWKSFAHIISASSFDPYAALSRASLIGLKTASIETMTTDLFWEAVSNTLHYATLSGVEANTSLAAELDELDRTADKIARMPWPKEPSGNLIKRHMGIPHPHQRVPRRVQGHNEACSHWSAAQAKGGSQHSFLCMAVQFGLSSYVEEKLKSGAQVEQSPRSRSLLDCAVRDHVKLSELPRAPPVGFDQRLSMIKMLLEQGDDPNRVDAYRGTPWMHLEAEIKASLIGASKPARERRYSRVFLPRQAQSTVQRQPALDASKAAFLLSSAELFVKYRASCWGVDIKGVTEALGRVDEQRATALGRAMKTRRLSLSHLWSSSGRRKGQIVVHVVEVSQTSDDDKAWVK</sequence>
<dbReference type="SUPFAM" id="SSF52540">
    <property type="entry name" value="P-loop containing nucleoside triphosphate hydrolases"/>
    <property type="match status" value="1"/>
</dbReference>
<evidence type="ECO:0000313" key="4">
    <source>
        <dbReference type="EMBL" id="KAF2246783.1"/>
    </source>
</evidence>
<dbReference type="InterPro" id="IPR056693">
    <property type="entry name" value="DUF7791"/>
</dbReference>
<dbReference type="PANTHER" id="PTHR10039:SF5">
    <property type="entry name" value="NACHT DOMAIN-CONTAINING PROTEIN"/>
    <property type="match status" value="1"/>
</dbReference>
<gene>
    <name evidence="4" type="ORF">BU26DRAFT_567126</name>
</gene>
<dbReference type="RefSeq" id="XP_033681787.1">
    <property type="nucleotide sequence ID" value="XM_033833622.1"/>
</dbReference>
<evidence type="ECO:0000256" key="1">
    <source>
        <dbReference type="ARBA" id="ARBA00022737"/>
    </source>
</evidence>
<evidence type="ECO:0000256" key="2">
    <source>
        <dbReference type="SAM" id="MobiDB-lite"/>
    </source>
</evidence>
<dbReference type="AlphaFoldDB" id="A0A6A6IBB7"/>
<accession>A0A6A6IBB7</accession>
<reference evidence="4" key="1">
    <citation type="journal article" date="2020" name="Stud. Mycol.">
        <title>101 Dothideomycetes genomes: a test case for predicting lifestyles and emergence of pathogens.</title>
        <authorList>
            <person name="Haridas S."/>
            <person name="Albert R."/>
            <person name="Binder M."/>
            <person name="Bloem J."/>
            <person name="Labutti K."/>
            <person name="Salamov A."/>
            <person name="Andreopoulos B."/>
            <person name="Baker S."/>
            <person name="Barry K."/>
            <person name="Bills G."/>
            <person name="Bluhm B."/>
            <person name="Cannon C."/>
            <person name="Castanera R."/>
            <person name="Culley D."/>
            <person name="Daum C."/>
            <person name="Ezra D."/>
            <person name="Gonzalez J."/>
            <person name="Henrissat B."/>
            <person name="Kuo A."/>
            <person name="Liang C."/>
            <person name="Lipzen A."/>
            <person name="Lutzoni F."/>
            <person name="Magnuson J."/>
            <person name="Mondo S."/>
            <person name="Nolan M."/>
            <person name="Ohm R."/>
            <person name="Pangilinan J."/>
            <person name="Park H.-J."/>
            <person name="Ramirez L."/>
            <person name="Alfaro M."/>
            <person name="Sun H."/>
            <person name="Tritt A."/>
            <person name="Yoshinaga Y."/>
            <person name="Zwiers L.-H."/>
            <person name="Turgeon B."/>
            <person name="Goodwin S."/>
            <person name="Spatafora J."/>
            <person name="Crous P."/>
            <person name="Grigoriev I."/>
        </authorList>
    </citation>
    <scope>NUCLEOTIDE SEQUENCE</scope>
    <source>
        <strain evidence="4">CBS 122368</strain>
    </source>
</reference>
<keyword evidence="5" id="KW-1185">Reference proteome</keyword>
<feature type="domain" description="NACHT" evidence="3">
    <location>
        <begin position="273"/>
        <end position="427"/>
    </location>
</feature>
<dbReference type="EMBL" id="ML987198">
    <property type="protein sequence ID" value="KAF2246783.1"/>
    <property type="molecule type" value="Genomic_DNA"/>
</dbReference>
<evidence type="ECO:0000313" key="5">
    <source>
        <dbReference type="Proteomes" id="UP000800094"/>
    </source>
</evidence>
<dbReference type="InterPro" id="IPR007111">
    <property type="entry name" value="NACHT_NTPase"/>
</dbReference>
<dbReference type="Gene3D" id="1.25.40.20">
    <property type="entry name" value="Ankyrin repeat-containing domain"/>
    <property type="match status" value="1"/>
</dbReference>
<dbReference type="Pfam" id="PF24883">
    <property type="entry name" value="NPHP3_N"/>
    <property type="match status" value="1"/>
</dbReference>
<dbReference type="Pfam" id="PF25053">
    <property type="entry name" value="DUF7791"/>
    <property type="match status" value="1"/>
</dbReference>
<evidence type="ECO:0000259" key="3">
    <source>
        <dbReference type="PROSITE" id="PS50837"/>
    </source>
</evidence>